<gene>
    <name evidence="8" type="primary">LOC100175262</name>
</gene>
<dbReference type="PANTHER" id="PTHR12452">
    <property type="entry name" value="42-9-9 PROTEIN-RELATED"/>
    <property type="match status" value="1"/>
</dbReference>
<dbReference type="GeneTree" id="ENSGT00390000012195"/>
<dbReference type="InterPro" id="IPR045108">
    <property type="entry name" value="TXNDC17-like"/>
</dbReference>
<reference evidence="9" key="1">
    <citation type="journal article" date="2002" name="Science">
        <title>The draft genome of Ciona intestinalis: insights into chordate and vertebrate origins.</title>
        <authorList>
            <person name="Dehal P."/>
            <person name="Satou Y."/>
            <person name="Campbell R.K."/>
            <person name="Chapman J."/>
            <person name="Degnan B."/>
            <person name="De Tomaso A."/>
            <person name="Davidson B."/>
            <person name="Di Gregorio A."/>
            <person name="Gelpke M."/>
            <person name="Goodstein D.M."/>
            <person name="Harafuji N."/>
            <person name="Hastings K.E."/>
            <person name="Ho I."/>
            <person name="Hotta K."/>
            <person name="Huang W."/>
            <person name="Kawashima T."/>
            <person name="Lemaire P."/>
            <person name="Martinez D."/>
            <person name="Meinertzhagen I.A."/>
            <person name="Necula S."/>
            <person name="Nonaka M."/>
            <person name="Putnam N."/>
            <person name="Rash S."/>
            <person name="Saiga H."/>
            <person name="Satake M."/>
            <person name="Terry A."/>
            <person name="Yamada L."/>
            <person name="Wang H.G."/>
            <person name="Awazu S."/>
            <person name="Azumi K."/>
            <person name="Boore J."/>
            <person name="Branno M."/>
            <person name="Chin-Bow S."/>
            <person name="DeSantis R."/>
            <person name="Doyle S."/>
            <person name="Francino P."/>
            <person name="Keys D.N."/>
            <person name="Haga S."/>
            <person name="Hayashi H."/>
            <person name="Hino K."/>
            <person name="Imai K.S."/>
            <person name="Inaba K."/>
            <person name="Kano S."/>
            <person name="Kobayashi K."/>
            <person name="Kobayashi M."/>
            <person name="Lee B.I."/>
            <person name="Makabe K.W."/>
            <person name="Manohar C."/>
            <person name="Matassi G."/>
            <person name="Medina M."/>
            <person name="Mochizuki Y."/>
            <person name="Mount S."/>
            <person name="Morishita T."/>
            <person name="Miura S."/>
            <person name="Nakayama A."/>
            <person name="Nishizaka S."/>
            <person name="Nomoto H."/>
            <person name="Ohta F."/>
            <person name="Oishi K."/>
            <person name="Rigoutsos I."/>
            <person name="Sano M."/>
            <person name="Sasaki A."/>
            <person name="Sasakura Y."/>
            <person name="Shoguchi E."/>
            <person name="Shin-i T."/>
            <person name="Spagnuolo A."/>
            <person name="Stainier D."/>
            <person name="Suzuki M.M."/>
            <person name="Tassy O."/>
            <person name="Takatori N."/>
            <person name="Tokuoka M."/>
            <person name="Yagi K."/>
            <person name="Yoshizaki F."/>
            <person name="Wada S."/>
            <person name="Zhang C."/>
            <person name="Hyatt P.D."/>
            <person name="Larimer F."/>
            <person name="Detter C."/>
            <person name="Doggett N."/>
            <person name="Glavina T."/>
            <person name="Hawkins T."/>
            <person name="Richardson P."/>
            <person name="Lucas S."/>
            <person name="Kohara Y."/>
            <person name="Levine M."/>
            <person name="Satoh N."/>
            <person name="Rokhsar D.S."/>
        </authorList>
    </citation>
    <scope>NUCLEOTIDE SEQUENCE [LARGE SCALE GENOMIC DNA]</scope>
</reference>
<evidence type="ECO:0000256" key="2">
    <source>
        <dbReference type="ARBA" id="ARBA00008987"/>
    </source>
</evidence>
<reference evidence="8" key="2">
    <citation type="submission" date="2025-08" db="UniProtKB">
        <authorList>
            <consortium name="Ensembl"/>
        </authorList>
    </citation>
    <scope>IDENTIFICATION</scope>
</reference>
<reference evidence="8" key="3">
    <citation type="submission" date="2025-09" db="UniProtKB">
        <authorList>
            <consortium name="Ensembl"/>
        </authorList>
    </citation>
    <scope>IDENTIFICATION</scope>
</reference>
<dbReference type="OMA" id="PRDYWKN"/>
<dbReference type="OrthoDB" id="78947at2759"/>
<sequence>MKEIKVQGFDEFMSAVVSPDIKDKIIICLFTGDKDENGKSWCPDCVTSEPIVRKSLELIKDDDSFVFVYCSVGGRAFWKDKSNPFRTNDKLKLNGVPTLMKWGFPNEKLVEDQISADVIPILFE</sequence>
<organism evidence="8 9">
    <name type="scientific">Ciona intestinalis</name>
    <name type="common">Transparent sea squirt</name>
    <name type="synonym">Ascidia intestinalis</name>
    <dbReference type="NCBI Taxonomy" id="7719"/>
    <lineage>
        <taxon>Eukaryota</taxon>
        <taxon>Metazoa</taxon>
        <taxon>Chordata</taxon>
        <taxon>Tunicata</taxon>
        <taxon>Ascidiacea</taxon>
        <taxon>Phlebobranchia</taxon>
        <taxon>Cionidae</taxon>
        <taxon>Ciona</taxon>
    </lineage>
</organism>
<evidence type="ECO:0000313" key="9">
    <source>
        <dbReference type="Proteomes" id="UP000008144"/>
    </source>
</evidence>
<dbReference type="GO" id="GO:0047134">
    <property type="term" value="F:protein-disulfide reductase [NAD(P)H] activity"/>
    <property type="evidence" value="ECO:0000318"/>
    <property type="project" value="GO_Central"/>
</dbReference>
<evidence type="ECO:0000256" key="5">
    <source>
        <dbReference type="ARBA" id="ARBA00023157"/>
    </source>
</evidence>
<dbReference type="InterPro" id="IPR010357">
    <property type="entry name" value="TXNDC17_dom"/>
</dbReference>
<dbReference type="GeneID" id="100175262"/>
<dbReference type="InterPro" id="IPR036249">
    <property type="entry name" value="Thioredoxin-like_sf"/>
</dbReference>
<dbReference type="AlphaFoldDB" id="H2XSJ3"/>
<evidence type="ECO:0000313" key="8">
    <source>
        <dbReference type="Ensembl" id="ENSCINP00000032627.1"/>
    </source>
</evidence>
<accession>A0A1W5BK98</accession>
<dbReference type="Ensembl" id="ENSCINT00000032254.1">
    <property type="protein sequence ID" value="ENSCINP00000032627.1"/>
    <property type="gene ID" value="ENSCING00000023649.1"/>
</dbReference>
<proteinExistence type="inferred from homology"/>
<accession>H2XSJ3</accession>
<dbReference type="RefSeq" id="XP_026695959.1">
    <property type="nucleotide sequence ID" value="XM_026840158.1"/>
</dbReference>
<keyword evidence="6" id="KW-0676">Redox-active center</keyword>
<evidence type="ECO:0000256" key="3">
    <source>
        <dbReference type="ARBA" id="ARBA00016949"/>
    </source>
</evidence>
<dbReference type="Gene3D" id="3.40.30.10">
    <property type="entry name" value="Glutaredoxin"/>
    <property type="match status" value="1"/>
</dbReference>
<dbReference type="Pfam" id="PF06110">
    <property type="entry name" value="TXD17-like_Trx"/>
    <property type="match status" value="1"/>
</dbReference>
<dbReference type="GO" id="GO:0005829">
    <property type="term" value="C:cytosol"/>
    <property type="evidence" value="ECO:0000318"/>
    <property type="project" value="GO_Central"/>
</dbReference>
<comment type="similarity">
    <text evidence="2">Belongs to the thioredoxin family.</text>
</comment>
<protein>
    <recommendedName>
        <fullName evidence="3">Thioredoxin domain-containing protein 17</fullName>
    </recommendedName>
</protein>
<comment type="subcellular location">
    <subcellularLocation>
        <location evidence="1">Cytoplasm</location>
    </subcellularLocation>
</comment>
<dbReference type="HOGENOM" id="CLU_120161_0_1_1"/>
<evidence type="ECO:0000256" key="1">
    <source>
        <dbReference type="ARBA" id="ARBA00004496"/>
    </source>
</evidence>
<dbReference type="FunFam" id="3.40.30.10:FF:000124">
    <property type="entry name" value="Thioredoxin domain-containing 17"/>
    <property type="match status" value="1"/>
</dbReference>
<feature type="domain" description="Thioredoxin" evidence="7">
    <location>
        <begin position="6"/>
        <end position="117"/>
    </location>
</feature>
<dbReference type="KEGG" id="cin:100175262"/>
<dbReference type="PANTHER" id="PTHR12452:SF0">
    <property type="entry name" value="THIOREDOXIN DOMAIN-CONTAINING PROTEIN 17"/>
    <property type="match status" value="1"/>
</dbReference>
<keyword evidence="9" id="KW-1185">Reference proteome</keyword>
<dbReference type="SUPFAM" id="SSF52833">
    <property type="entry name" value="Thioredoxin-like"/>
    <property type="match status" value="1"/>
</dbReference>
<dbReference type="FunCoup" id="H2XSJ3">
    <property type="interactions" value="454"/>
</dbReference>
<evidence type="ECO:0000259" key="7">
    <source>
        <dbReference type="Pfam" id="PF06110"/>
    </source>
</evidence>
<evidence type="ECO:0000256" key="4">
    <source>
        <dbReference type="ARBA" id="ARBA00022490"/>
    </source>
</evidence>
<dbReference type="STRING" id="7719.ENSCINP00000032627"/>
<evidence type="ECO:0000256" key="6">
    <source>
        <dbReference type="ARBA" id="ARBA00023284"/>
    </source>
</evidence>
<keyword evidence="5" id="KW-1015">Disulfide bond</keyword>
<dbReference type="Proteomes" id="UP000008144">
    <property type="component" value="Unassembled WGS sequence"/>
</dbReference>
<dbReference type="InParanoid" id="H2XSJ3"/>
<keyword evidence="4" id="KW-0963">Cytoplasm</keyword>
<name>H2XSJ3_CIOIN</name>